<reference evidence="3" key="1">
    <citation type="submission" date="2017-02" db="UniProtKB">
        <authorList>
            <consortium name="WormBaseParasite"/>
        </authorList>
    </citation>
    <scope>IDENTIFICATION</scope>
</reference>
<feature type="chain" id="PRO_5005892060" evidence="1">
    <location>
        <begin position="19"/>
        <end position="205"/>
    </location>
</feature>
<evidence type="ECO:0000313" key="3">
    <source>
        <dbReference type="WBParaSite" id="PTRK_0000959100.1"/>
    </source>
</evidence>
<protein>
    <submittedName>
        <fullName evidence="3">Uncharacterized protein</fullName>
    </submittedName>
</protein>
<accession>A0A0N4ZM30</accession>
<evidence type="ECO:0000313" key="2">
    <source>
        <dbReference type="Proteomes" id="UP000038045"/>
    </source>
</evidence>
<evidence type="ECO:0000256" key="1">
    <source>
        <dbReference type="SAM" id="SignalP"/>
    </source>
</evidence>
<feature type="signal peptide" evidence="1">
    <location>
        <begin position="1"/>
        <end position="18"/>
    </location>
</feature>
<sequence length="205" mass="22395">MLLINLIIFLLLSQNTLECPTTTGGGVTYNNPTITMRFNTPLSWTYPPTDSTTYITYFLGQAITQTQANLNAMNDITFAVNQAFQTNGYNPALYTITPTYTAPMINDCPKGGTAPTTPVLEWYETQGEIVTTHVTGATNQVTGTACINRQYNQVVQRTDYIVEATISIQGLTIGSTQMTQIINALIAQLSFAKGVRFTENPTVNG</sequence>
<dbReference type="WBParaSite" id="PTRK_0000959100.1">
    <property type="protein sequence ID" value="PTRK_0000959100.1"/>
    <property type="gene ID" value="PTRK_0000959100"/>
</dbReference>
<organism evidence="2 3">
    <name type="scientific">Parastrongyloides trichosuri</name>
    <name type="common">Possum-specific nematode worm</name>
    <dbReference type="NCBI Taxonomy" id="131310"/>
    <lineage>
        <taxon>Eukaryota</taxon>
        <taxon>Metazoa</taxon>
        <taxon>Ecdysozoa</taxon>
        <taxon>Nematoda</taxon>
        <taxon>Chromadorea</taxon>
        <taxon>Rhabditida</taxon>
        <taxon>Tylenchina</taxon>
        <taxon>Panagrolaimomorpha</taxon>
        <taxon>Strongyloidoidea</taxon>
        <taxon>Strongyloididae</taxon>
        <taxon>Parastrongyloides</taxon>
    </lineage>
</organism>
<dbReference type="AlphaFoldDB" id="A0A0N4ZM30"/>
<dbReference type="Proteomes" id="UP000038045">
    <property type="component" value="Unplaced"/>
</dbReference>
<keyword evidence="2" id="KW-1185">Reference proteome</keyword>
<name>A0A0N4ZM30_PARTI</name>
<proteinExistence type="predicted"/>
<keyword evidence="1" id="KW-0732">Signal</keyword>